<name>A0A4R5ES17_9RHOB</name>
<feature type="domain" description="N-acetyltransferase" evidence="1">
    <location>
        <begin position="4"/>
        <end position="163"/>
    </location>
</feature>
<dbReference type="SUPFAM" id="SSF55729">
    <property type="entry name" value="Acyl-CoA N-acyltransferases (Nat)"/>
    <property type="match status" value="1"/>
</dbReference>
<dbReference type="RefSeq" id="WP_132829607.1">
    <property type="nucleotide sequence ID" value="NZ_SMFP01000007.1"/>
</dbReference>
<dbReference type="PROSITE" id="PS51186">
    <property type="entry name" value="GNAT"/>
    <property type="match status" value="1"/>
</dbReference>
<protein>
    <submittedName>
        <fullName evidence="2">GNAT family N-acetyltransferase</fullName>
    </submittedName>
</protein>
<dbReference type="GO" id="GO:0016747">
    <property type="term" value="F:acyltransferase activity, transferring groups other than amino-acyl groups"/>
    <property type="evidence" value="ECO:0007669"/>
    <property type="project" value="InterPro"/>
</dbReference>
<comment type="caution">
    <text evidence="2">The sequence shown here is derived from an EMBL/GenBank/DDBJ whole genome shotgun (WGS) entry which is preliminary data.</text>
</comment>
<dbReference type="Proteomes" id="UP000294662">
    <property type="component" value="Unassembled WGS sequence"/>
</dbReference>
<dbReference type="InterPro" id="IPR052742">
    <property type="entry name" value="Mito_N-acetyltransferase"/>
</dbReference>
<dbReference type="Pfam" id="PF00583">
    <property type="entry name" value="Acetyltransf_1"/>
    <property type="match status" value="1"/>
</dbReference>
<evidence type="ECO:0000313" key="3">
    <source>
        <dbReference type="Proteomes" id="UP000294662"/>
    </source>
</evidence>
<evidence type="ECO:0000259" key="1">
    <source>
        <dbReference type="PROSITE" id="PS51186"/>
    </source>
</evidence>
<organism evidence="2 3">
    <name type="scientific">Antarcticimicrobium sediminis</name>
    <dbReference type="NCBI Taxonomy" id="2546227"/>
    <lineage>
        <taxon>Bacteria</taxon>
        <taxon>Pseudomonadati</taxon>
        <taxon>Pseudomonadota</taxon>
        <taxon>Alphaproteobacteria</taxon>
        <taxon>Rhodobacterales</taxon>
        <taxon>Paracoccaceae</taxon>
        <taxon>Antarcticimicrobium</taxon>
    </lineage>
</organism>
<sequence length="163" mass="17792">MNDVTIRPATRTDDDTVWAMLEPVIRNGDTYALPRDMTREAALAYWFAPANAVLLAESAGAVLGTYYLRSNAMGGGDHVCNCGYVTAPTAQGKGIARAMLADSLERARAAGYRAMQYNFVISTNTRAIDIWTRAGFKVVGRLPAAYRHPTQGDVDALVMFRQL</sequence>
<dbReference type="AlphaFoldDB" id="A0A4R5ES17"/>
<dbReference type="InterPro" id="IPR016181">
    <property type="entry name" value="Acyl_CoA_acyltransferase"/>
</dbReference>
<dbReference type="PANTHER" id="PTHR43138:SF1">
    <property type="entry name" value="N-ACETYLTRANSFERASE ACA1"/>
    <property type="match status" value="1"/>
</dbReference>
<dbReference type="CDD" id="cd04301">
    <property type="entry name" value="NAT_SF"/>
    <property type="match status" value="1"/>
</dbReference>
<proteinExistence type="predicted"/>
<dbReference type="EMBL" id="SMFP01000007">
    <property type="protein sequence ID" value="TDE37467.1"/>
    <property type="molecule type" value="Genomic_DNA"/>
</dbReference>
<dbReference type="InterPro" id="IPR000182">
    <property type="entry name" value="GNAT_dom"/>
</dbReference>
<dbReference type="Gene3D" id="3.40.630.30">
    <property type="match status" value="1"/>
</dbReference>
<accession>A0A4R5ES17</accession>
<keyword evidence="3" id="KW-1185">Reference proteome</keyword>
<evidence type="ECO:0000313" key="2">
    <source>
        <dbReference type="EMBL" id="TDE37467.1"/>
    </source>
</evidence>
<dbReference type="PANTHER" id="PTHR43138">
    <property type="entry name" value="ACETYLTRANSFERASE, GNAT FAMILY"/>
    <property type="match status" value="1"/>
</dbReference>
<keyword evidence="2" id="KW-0808">Transferase</keyword>
<reference evidence="2 3" key="1">
    <citation type="submission" date="2019-03" db="EMBL/GenBank/DDBJ databases">
        <authorList>
            <person name="Zhang S."/>
        </authorList>
    </citation>
    <scope>NUCLEOTIDE SEQUENCE [LARGE SCALE GENOMIC DNA]</scope>
    <source>
        <strain evidence="2 3">S4J41</strain>
    </source>
</reference>
<dbReference type="OrthoDB" id="9788300at2"/>
<gene>
    <name evidence="2" type="ORF">E1B25_12140</name>
</gene>